<evidence type="ECO:0000313" key="3">
    <source>
        <dbReference type="Proteomes" id="UP000228920"/>
    </source>
</evidence>
<comment type="caution">
    <text evidence="2">The sequence shown here is derived from an EMBL/GenBank/DDBJ whole genome shotgun (WGS) entry which is preliminary data.</text>
</comment>
<reference evidence="3" key="1">
    <citation type="submission" date="2017-09" db="EMBL/GenBank/DDBJ databases">
        <title>Depth-based differentiation of microbial function through sediment-hosted aquifers and enrichment of novel symbionts in the deep terrestrial subsurface.</title>
        <authorList>
            <person name="Probst A.J."/>
            <person name="Ladd B."/>
            <person name="Jarett J.K."/>
            <person name="Geller-Mcgrath D.E."/>
            <person name="Sieber C.M.K."/>
            <person name="Emerson J.B."/>
            <person name="Anantharaman K."/>
            <person name="Thomas B.C."/>
            <person name="Malmstrom R."/>
            <person name="Stieglmeier M."/>
            <person name="Klingl A."/>
            <person name="Woyke T."/>
            <person name="Ryan C.M."/>
            <person name="Banfield J.F."/>
        </authorList>
    </citation>
    <scope>NUCLEOTIDE SEQUENCE [LARGE SCALE GENOMIC DNA]</scope>
</reference>
<dbReference type="AlphaFoldDB" id="A0A2M7TJ14"/>
<sequence>MARLASKGETMKRVTEQVLRGNENLLRYLSRGEIKPAKRGGAFVGSYDIAPEQFGQYGIILPKGGMIIPEIPAEDLCAMVQKLRQEKILEAQQVKQRAEQEKQDADQKIANARLRLLGRVQEAYSLLERNAGETWRLQAMKYGQEAPSNGYKSDEIVAFPSANRVGLLGPSSISDTSQVFEWTDKDINQLTEIIGEWLKATQPRRDLLWGLFVKANGVVTMTQEKKSYFEGHSLATGKARWDDVIEVRCFVGGEEITDREHGWLKSRIGELEMKAALSA</sequence>
<organism evidence="2 3">
    <name type="scientific">candidate division WWE3 bacterium CG_4_10_14_0_2_um_filter_41_14</name>
    <dbReference type="NCBI Taxonomy" id="1975072"/>
    <lineage>
        <taxon>Bacteria</taxon>
        <taxon>Katanobacteria</taxon>
    </lineage>
</organism>
<name>A0A2M7TJ14_UNCKA</name>
<proteinExistence type="predicted"/>
<protein>
    <submittedName>
        <fullName evidence="2">Uncharacterized protein</fullName>
    </submittedName>
</protein>
<dbReference type="Proteomes" id="UP000228920">
    <property type="component" value="Unassembled WGS sequence"/>
</dbReference>
<keyword evidence="1" id="KW-0175">Coiled coil</keyword>
<evidence type="ECO:0000313" key="2">
    <source>
        <dbReference type="EMBL" id="PIZ46434.1"/>
    </source>
</evidence>
<gene>
    <name evidence="2" type="ORF">COY32_03295</name>
</gene>
<evidence type="ECO:0000256" key="1">
    <source>
        <dbReference type="SAM" id="Coils"/>
    </source>
</evidence>
<accession>A0A2M7TJ14</accession>
<dbReference type="EMBL" id="PFNL01000099">
    <property type="protein sequence ID" value="PIZ46434.1"/>
    <property type="molecule type" value="Genomic_DNA"/>
</dbReference>
<feature type="coiled-coil region" evidence="1">
    <location>
        <begin position="84"/>
        <end position="115"/>
    </location>
</feature>